<evidence type="ECO:0000313" key="2">
    <source>
        <dbReference type="EMBL" id="PZE18276.1"/>
    </source>
</evidence>
<feature type="signal peptide" evidence="1">
    <location>
        <begin position="1"/>
        <end position="24"/>
    </location>
</feature>
<organism evidence="2 3">
    <name type="scientific">Putridiphycobacter roseus</name>
    <dbReference type="NCBI Taxonomy" id="2219161"/>
    <lineage>
        <taxon>Bacteria</taxon>
        <taxon>Pseudomonadati</taxon>
        <taxon>Bacteroidota</taxon>
        <taxon>Flavobacteriia</taxon>
        <taxon>Flavobacteriales</taxon>
        <taxon>Crocinitomicaceae</taxon>
        <taxon>Putridiphycobacter</taxon>
    </lineage>
</organism>
<dbReference type="EMBL" id="QKSB01000001">
    <property type="protein sequence ID" value="PZE18276.1"/>
    <property type="molecule type" value="Genomic_DNA"/>
</dbReference>
<dbReference type="PROSITE" id="PS51257">
    <property type="entry name" value="PROKAR_LIPOPROTEIN"/>
    <property type="match status" value="1"/>
</dbReference>
<gene>
    <name evidence="2" type="ORF">DNU06_00120</name>
</gene>
<keyword evidence="3" id="KW-1185">Reference proteome</keyword>
<protein>
    <recommendedName>
        <fullName evidence="4">Lipoprotein</fullName>
    </recommendedName>
</protein>
<proteinExistence type="predicted"/>
<dbReference type="Proteomes" id="UP000249248">
    <property type="component" value="Unassembled WGS sequence"/>
</dbReference>
<reference evidence="2 3" key="1">
    <citation type="submission" date="2018-06" db="EMBL/GenBank/DDBJ databases">
        <title>The draft genome sequence of Crocinitomix sp. SM1701.</title>
        <authorList>
            <person name="Zhang X."/>
        </authorList>
    </citation>
    <scope>NUCLEOTIDE SEQUENCE [LARGE SCALE GENOMIC DNA]</scope>
    <source>
        <strain evidence="2 3">SM1701</strain>
    </source>
</reference>
<dbReference type="RefSeq" id="WP_111061177.1">
    <property type="nucleotide sequence ID" value="NZ_JBHUCU010000007.1"/>
</dbReference>
<accession>A0A2W1NJY8</accession>
<evidence type="ECO:0000256" key="1">
    <source>
        <dbReference type="SAM" id="SignalP"/>
    </source>
</evidence>
<comment type="caution">
    <text evidence="2">The sequence shown here is derived from an EMBL/GenBank/DDBJ whole genome shotgun (WGS) entry which is preliminary data.</text>
</comment>
<dbReference type="OrthoDB" id="672279at2"/>
<evidence type="ECO:0000313" key="3">
    <source>
        <dbReference type="Proteomes" id="UP000249248"/>
    </source>
</evidence>
<sequence>MRKVLLIITCLMATLFISCKKVDAYTKFNLEFNQSVTIPSSTGLNLPFNILTPDVKTNSEAEFEINDTRKDLIELIQITKLTMTHQSPSNGNFKFLKSIQIYLTAEGLSEIKVAWNENVSEDIDKTLELETTENDLQEYIKKDKFGLRVQTVTDEAFNSDQEIAIQSVFFVDAKILGQ</sequence>
<evidence type="ECO:0008006" key="4">
    <source>
        <dbReference type="Google" id="ProtNLM"/>
    </source>
</evidence>
<dbReference type="AlphaFoldDB" id="A0A2W1NJY8"/>
<keyword evidence="1" id="KW-0732">Signal</keyword>
<name>A0A2W1NJY8_9FLAO</name>
<feature type="chain" id="PRO_5016178695" description="Lipoprotein" evidence="1">
    <location>
        <begin position="25"/>
        <end position="178"/>
    </location>
</feature>